<dbReference type="RefSeq" id="YP_009098107.1">
    <property type="nucleotide sequence ID" value="NC_025416.1"/>
</dbReference>
<name>A0A076G694_9CAUD</name>
<organism evidence="1 2">
    <name type="scientific">Staphylococcus phage MCE-2014</name>
    <dbReference type="NCBI Taxonomy" id="1524910"/>
    <lineage>
        <taxon>Viruses</taxon>
        <taxon>Duplodnaviria</taxon>
        <taxon>Heunggongvirae</taxon>
        <taxon>Uroviricota</taxon>
        <taxon>Caudoviricetes</taxon>
        <taxon>Herelleviridae</taxon>
        <taxon>Twortvirinae</taxon>
        <taxon>Kayvirus</taxon>
        <taxon>Kayvirus MCE2014</taxon>
    </lineage>
</organism>
<dbReference type="InterPro" id="IPR036388">
    <property type="entry name" value="WH-like_DNA-bd_sf"/>
</dbReference>
<dbReference type="GeneID" id="22276365"/>
<sequence>MSKYYYNKGQSVNGLLIVEQISIPTKKGKSKEKGYIVQSIMYPDAPTYKVKESNLRWGKGDAYASGRRVYEGNSLYSYKEFRKFIVNPEEAKKVTRNSPKFLEFMCPECKETKFMRVYHLVNNGFSCPTCSTGISYPERFMLHYLKVKSIPYEYQVNLINSSRRIDFRVCIEGVYYMLETHGKAHYDETLNWYKDTVESDVFKRQYCKENKIPLLELDCRESDFNYIKRQINSNKILPSINNKEEKEITQLLSHSKKYPTNMIIKDNKDGLNLKQISEKYNLTPRIVQGVLKKSGVLVNGNKKKTLCITTGVIYSSTQEASKLTGISQASISNCCNGKQKTAGKMQWEYI</sequence>
<dbReference type="Gene3D" id="1.10.10.10">
    <property type="entry name" value="Winged helix-like DNA-binding domain superfamily/Winged helix DNA-binding domain"/>
    <property type="match status" value="1"/>
</dbReference>
<dbReference type="Proteomes" id="UP000028960">
    <property type="component" value="Segment"/>
</dbReference>
<accession>A0A076G694</accession>
<evidence type="ECO:0000313" key="1">
    <source>
        <dbReference type="EMBL" id="AII27017.1"/>
    </source>
</evidence>
<reference evidence="1 2" key="1">
    <citation type="journal article" date="2014" name="Appl. Environ. Microbiol.">
        <title>Combined Use of Bacteriophage K and a Novel Bacteriophage To Reduce Staphylococcus aureus Biofilm Formation.</title>
        <authorList>
            <person name="Alves D.R."/>
            <person name="Gaudion A."/>
            <person name="Bean J.E."/>
            <person name="Perez Esteban P."/>
            <person name="Arnot T.C."/>
            <person name="Harper D.R."/>
            <person name="Kot W."/>
            <person name="Hansen L.H."/>
            <person name="Enright M.C."/>
            <person name="Jenkins A.T."/>
        </authorList>
    </citation>
    <scope>NUCLEOTIDE SEQUENCE [LARGE SCALE GENOMIC DNA]</scope>
</reference>
<dbReference type="KEGG" id="vg:22276365"/>
<dbReference type="EMBL" id="KJ888149">
    <property type="protein sequence ID" value="AII27017.1"/>
    <property type="molecule type" value="Genomic_DNA"/>
</dbReference>
<protein>
    <submittedName>
        <fullName evidence="1">Uncharacterized protein</fullName>
    </submittedName>
</protein>
<proteinExistence type="predicted"/>
<dbReference type="SUPFAM" id="SSF64496">
    <property type="entry name" value="DNA-binding domain of intron-encoded endonucleases"/>
    <property type="match status" value="1"/>
</dbReference>
<keyword evidence="2" id="KW-1185">Reference proteome</keyword>
<evidence type="ECO:0000313" key="2">
    <source>
        <dbReference type="Proteomes" id="UP000028960"/>
    </source>
</evidence>